<dbReference type="PANTHER" id="PTHR30055:SF234">
    <property type="entry name" value="HTH-TYPE TRANSCRIPTIONAL REGULATOR BETI"/>
    <property type="match status" value="1"/>
</dbReference>
<dbReference type="PRINTS" id="PR00455">
    <property type="entry name" value="HTHTETR"/>
</dbReference>
<evidence type="ECO:0000256" key="1">
    <source>
        <dbReference type="ARBA" id="ARBA00023015"/>
    </source>
</evidence>
<evidence type="ECO:0000256" key="4">
    <source>
        <dbReference type="PROSITE-ProRule" id="PRU00335"/>
    </source>
</evidence>
<dbReference type="Gene3D" id="1.10.357.10">
    <property type="entry name" value="Tetracycline Repressor, domain 2"/>
    <property type="match status" value="1"/>
</dbReference>
<dbReference type="STRING" id="1462996.AWM70_17895"/>
<sequence length="214" mass="24054">MQTQKEEVRDAILEAATTEFSQHGYAEASMRRIAKEAGMTTGNIYRYFSGKEELFDAIVGPVYSQYSSYASEYLQAVDLHVNTDENATNDFWQRVEDALVGLLKASGTGLMLLLCRSEGSKYERIKQEITLFLDTLLLKVFAAAKPNGTLTDYEQREVKMISSTLIEGVVLIIRDNPEPKTLGLLTDRLIAVYSGGIDQLLEEYKEREGENHHA</sequence>
<keyword evidence="7" id="KW-1185">Reference proteome</keyword>
<feature type="DNA-binding region" description="H-T-H motif" evidence="4">
    <location>
        <begin position="29"/>
        <end position="48"/>
    </location>
</feature>
<keyword evidence="2 4" id="KW-0238">DNA-binding</keyword>
<dbReference type="GO" id="GO:0003700">
    <property type="term" value="F:DNA-binding transcription factor activity"/>
    <property type="evidence" value="ECO:0007669"/>
    <property type="project" value="TreeGrafter"/>
</dbReference>
<keyword evidence="1" id="KW-0805">Transcription regulation</keyword>
<organism evidence="6 7">
    <name type="scientific">Paenibacillus yonginensis</name>
    <dbReference type="NCBI Taxonomy" id="1462996"/>
    <lineage>
        <taxon>Bacteria</taxon>
        <taxon>Bacillati</taxon>
        <taxon>Bacillota</taxon>
        <taxon>Bacilli</taxon>
        <taxon>Bacillales</taxon>
        <taxon>Paenibacillaceae</taxon>
        <taxon>Paenibacillus</taxon>
    </lineage>
</organism>
<protein>
    <recommendedName>
        <fullName evidence="5">HTH tetR-type domain-containing protein</fullName>
    </recommendedName>
</protein>
<name>A0A1B1N451_9BACL</name>
<keyword evidence="3" id="KW-0804">Transcription</keyword>
<dbReference type="GO" id="GO:0000976">
    <property type="term" value="F:transcription cis-regulatory region binding"/>
    <property type="evidence" value="ECO:0007669"/>
    <property type="project" value="TreeGrafter"/>
</dbReference>
<dbReference type="PROSITE" id="PS50977">
    <property type="entry name" value="HTH_TETR_2"/>
    <property type="match status" value="1"/>
</dbReference>
<dbReference type="Pfam" id="PF00440">
    <property type="entry name" value="TetR_N"/>
    <property type="match status" value="1"/>
</dbReference>
<dbReference type="AlphaFoldDB" id="A0A1B1N451"/>
<dbReference type="EMBL" id="CP014167">
    <property type="protein sequence ID" value="ANS76221.1"/>
    <property type="molecule type" value="Genomic_DNA"/>
</dbReference>
<reference evidence="6 7" key="1">
    <citation type="submission" date="2016-01" db="EMBL/GenBank/DDBJ databases">
        <title>Complete Genome Sequence of Paenibacillus yonginensis DCY84, a novel Plant Growth-Promoting Bacteria with Elicitation of Induced Systemic Resistance.</title>
        <authorList>
            <person name="Kim Y.J."/>
            <person name="Yang D.C."/>
            <person name="Sukweenadhi J."/>
        </authorList>
    </citation>
    <scope>NUCLEOTIDE SEQUENCE [LARGE SCALE GENOMIC DNA]</scope>
    <source>
        <strain evidence="6 7">DCY84</strain>
    </source>
</reference>
<evidence type="ECO:0000313" key="6">
    <source>
        <dbReference type="EMBL" id="ANS76221.1"/>
    </source>
</evidence>
<dbReference type="Proteomes" id="UP000092573">
    <property type="component" value="Chromosome"/>
</dbReference>
<dbReference type="FunFam" id="1.10.10.60:FF:000141">
    <property type="entry name" value="TetR family transcriptional regulator"/>
    <property type="match status" value="1"/>
</dbReference>
<feature type="domain" description="HTH tetR-type" evidence="5">
    <location>
        <begin position="6"/>
        <end position="66"/>
    </location>
</feature>
<proteinExistence type="predicted"/>
<evidence type="ECO:0000259" key="5">
    <source>
        <dbReference type="PROSITE" id="PS50977"/>
    </source>
</evidence>
<dbReference type="PANTHER" id="PTHR30055">
    <property type="entry name" value="HTH-TYPE TRANSCRIPTIONAL REGULATOR RUTR"/>
    <property type="match status" value="1"/>
</dbReference>
<dbReference type="InterPro" id="IPR001647">
    <property type="entry name" value="HTH_TetR"/>
</dbReference>
<evidence type="ECO:0000256" key="2">
    <source>
        <dbReference type="ARBA" id="ARBA00023125"/>
    </source>
</evidence>
<dbReference type="GO" id="GO:0045892">
    <property type="term" value="P:negative regulation of DNA-templated transcription"/>
    <property type="evidence" value="ECO:0007669"/>
    <property type="project" value="UniProtKB-ARBA"/>
</dbReference>
<dbReference type="InterPro" id="IPR050109">
    <property type="entry name" value="HTH-type_TetR-like_transc_reg"/>
</dbReference>
<dbReference type="OrthoDB" id="494991at2"/>
<gene>
    <name evidence="6" type="ORF">AWM70_17895</name>
</gene>
<dbReference type="RefSeq" id="WP_068698658.1">
    <property type="nucleotide sequence ID" value="NZ_CP014167.1"/>
</dbReference>
<evidence type="ECO:0000313" key="7">
    <source>
        <dbReference type="Proteomes" id="UP000092573"/>
    </source>
</evidence>
<dbReference type="SUPFAM" id="SSF46689">
    <property type="entry name" value="Homeodomain-like"/>
    <property type="match status" value="1"/>
</dbReference>
<evidence type="ECO:0000256" key="3">
    <source>
        <dbReference type="ARBA" id="ARBA00023163"/>
    </source>
</evidence>
<accession>A0A1B1N451</accession>
<dbReference type="InterPro" id="IPR009057">
    <property type="entry name" value="Homeodomain-like_sf"/>
</dbReference>
<dbReference type="KEGG" id="pyg:AWM70_17895"/>